<evidence type="ECO:0000259" key="6">
    <source>
        <dbReference type="PROSITE" id="PS50887"/>
    </source>
</evidence>
<proteinExistence type="inferred from homology"/>
<dbReference type="PANTHER" id="PTHR35936">
    <property type="entry name" value="MEMBRANE-BOUND LYTIC MUREIN TRANSGLYCOSYLASE F"/>
    <property type="match status" value="1"/>
</dbReference>
<keyword evidence="3" id="KW-0175">Coiled coil</keyword>
<organism evidence="7 8">
    <name type="scientific">Oceanobacter antarcticus</name>
    <dbReference type="NCBI Taxonomy" id="3133425"/>
    <lineage>
        <taxon>Bacteria</taxon>
        <taxon>Pseudomonadati</taxon>
        <taxon>Pseudomonadota</taxon>
        <taxon>Gammaproteobacteria</taxon>
        <taxon>Oceanospirillales</taxon>
        <taxon>Oceanospirillaceae</taxon>
        <taxon>Oceanobacter</taxon>
    </lineage>
</organism>
<keyword evidence="2 5" id="KW-0732">Signal</keyword>
<dbReference type="CDD" id="cd01007">
    <property type="entry name" value="PBP2_BvgS_HisK_like"/>
    <property type="match status" value="2"/>
</dbReference>
<dbReference type="RefSeq" id="WP_416206574.1">
    <property type="nucleotide sequence ID" value="NZ_JBBKTX010000017.1"/>
</dbReference>
<dbReference type="EMBL" id="JBBKTX010000017">
    <property type="protein sequence ID" value="MFK4753547.1"/>
    <property type="molecule type" value="Genomic_DNA"/>
</dbReference>
<dbReference type="Proteomes" id="UP001620597">
    <property type="component" value="Unassembled WGS sequence"/>
</dbReference>
<name>A0ABW8NKZ7_9GAMM</name>
<keyword evidence="4" id="KW-0472">Membrane</keyword>
<evidence type="ECO:0000313" key="8">
    <source>
        <dbReference type="Proteomes" id="UP001620597"/>
    </source>
</evidence>
<protein>
    <submittedName>
        <fullName evidence="7">Transporter substrate-binding domain-containing protein</fullName>
    </submittedName>
</protein>
<sequence>MSLILLFALMLFRHPVQAAEADGLATGLVAEPAANLNLTEEERTWLLNHQTIRVHNETNWGPFNYYEFGRPKGYSIEFMGLLAEKLGIQVEYITGPSWGEFMAMLGNQELDVMLNIIKTENRSKHILFTDPYVNNPPGIVVRDDNNDIRDLRDLNGRVLAIPKGFFYQEIIERHFPGIQLLLLTDQLESLKAVSFGHADATIGGIAIQNYLMRNHLINNTKVIGGIDDPRFDNNLRIGVRPDWGILRNILQKALESVTEQERNSLGRRWLSSGLQSTQVLQLDKDEKDFLTTHPVLRVHNEMAWPPFNFNEQGKPKGFSIDVMNLIAKKTGFRIEYISGPGWSDFLHMMHERQLDMMLNIVNTPERREYIRFTRPYAVNPNIIASKKSAKYESIESLKGKTVAIPKGFFYEEVLSKEHPEIKLHLVKNAVESLKAVSIGKADAALGEAAVFNHLIARNMLNDLTISGEVDVGQPDLANLRIGVRSDWPILQGIMDRAVDSLTRDELATISQHWMGNENYIARPGSGLALTNAEKAYLEKQPNITFCANPDWMPLEKIGEGGKHEGMVADYLGLMADRIGISLTMVQTDSTAQSLEYAKSRRCDIMSAAFETPEAARQLNFTKPYLRLPLVIAIQEDSLFVDGLKSLNQQTIAVPSGYGLLKKLQRDYPRLQVIEVSSITNGLRQVEEGRIFGMIGAIAPIGHAIRKDRFINLKIGGRLDEDWKLAIAVRNDTPELLSMFNKATDYITEEERSKVFQRWVAVKFEQQVDYHLVWKLVAAALVIMLAIILWNWKLARLNHRLKTEMGLRHKVEQQLQNANNELSRKNNELSVLSTTDNLTGLANRRHIESQLDTVLESQQGERNPFSVMLLDIDHFKQINDQYGHLLGDEVLKSIARILENNIRDSDRIGRWGGEEFMIILPNTSAALAYRLAEKLRTAIAAEQFEDVDHVTASIGLVDSSIPGETARQLILKADNALYCAKKAGRNRVVSDAEPSPCDVC</sequence>
<dbReference type="PROSITE" id="PS50887">
    <property type="entry name" value="GGDEF"/>
    <property type="match status" value="1"/>
</dbReference>
<evidence type="ECO:0000256" key="4">
    <source>
        <dbReference type="SAM" id="Phobius"/>
    </source>
</evidence>
<keyword evidence="8" id="KW-1185">Reference proteome</keyword>
<dbReference type="SUPFAM" id="SSF53850">
    <property type="entry name" value="Periplasmic binding protein-like II"/>
    <property type="match status" value="3"/>
</dbReference>
<evidence type="ECO:0000256" key="2">
    <source>
        <dbReference type="ARBA" id="ARBA00022729"/>
    </source>
</evidence>
<evidence type="ECO:0000256" key="5">
    <source>
        <dbReference type="SAM" id="SignalP"/>
    </source>
</evidence>
<dbReference type="InterPro" id="IPR000160">
    <property type="entry name" value="GGDEF_dom"/>
</dbReference>
<feature type="signal peptide" evidence="5">
    <location>
        <begin position="1"/>
        <end position="18"/>
    </location>
</feature>
<dbReference type="InterPro" id="IPR001638">
    <property type="entry name" value="Solute-binding_3/MltF_N"/>
</dbReference>
<gene>
    <name evidence="7" type="ORF">WG929_14115</name>
</gene>
<dbReference type="InterPro" id="IPR029787">
    <property type="entry name" value="Nucleotide_cyclase"/>
</dbReference>
<comment type="similarity">
    <text evidence="1">Belongs to the bacterial solute-binding protein 3 family.</text>
</comment>
<dbReference type="InterPro" id="IPR043128">
    <property type="entry name" value="Rev_trsase/Diguanyl_cyclase"/>
</dbReference>
<dbReference type="Pfam" id="PF00497">
    <property type="entry name" value="SBP_bac_3"/>
    <property type="match status" value="3"/>
</dbReference>
<dbReference type="Pfam" id="PF00990">
    <property type="entry name" value="GGDEF"/>
    <property type="match status" value="1"/>
</dbReference>
<evidence type="ECO:0000313" key="7">
    <source>
        <dbReference type="EMBL" id="MFK4753547.1"/>
    </source>
</evidence>
<feature type="transmembrane region" description="Helical" evidence="4">
    <location>
        <begin position="771"/>
        <end position="791"/>
    </location>
</feature>
<evidence type="ECO:0000256" key="1">
    <source>
        <dbReference type="ARBA" id="ARBA00010333"/>
    </source>
</evidence>
<dbReference type="SMART" id="SM00267">
    <property type="entry name" value="GGDEF"/>
    <property type="match status" value="1"/>
</dbReference>
<keyword evidence="4" id="KW-0812">Transmembrane</keyword>
<dbReference type="Gene3D" id="3.40.190.10">
    <property type="entry name" value="Periplasmic binding protein-like II"/>
    <property type="match status" value="6"/>
</dbReference>
<keyword evidence="4" id="KW-1133">Transmembrane helix</keyword>
<feature type="coiled-coil region" evidence="3">
    <location>
        <begin position="800"/>
        <end position="834"/>
    </location>
</feature>
<dbReference type="SMART" id="SM00062">
    <property type="entry name" value="PBPb"/>
    <property type="match status" value="3"/>
</dbReference>
<dbReference type="Gene3D" id="3.30.70.270">
    <property type="match status" value="1"/>
</dbReference>
<feature type="domain" description="GGDEF" evidence="6">
    <location>
        <begin position="862"/>
        <end position="992"/>
    </location>
</feature>
<feature type="chain" id="PRO_5045852938" evidence="5">
    <location>
        <begin position="19"/>
        <end position="999"/>
    </location>
</feature>
<comment type="caution">
    <text evidence="7">The sequence shown here is derived from an EMBL/GenBank/DDBJ whole genome shotgun (WGS) entry which is preliminary data.</text>
</comment>
<evidence type="ECO:0000256" key="3">
    <source>
        <dbReference type="SAM" id="Coils"/>
    </source>
</evidence>
<accession>A0ABW8NKZ7</accession>
<reference evidence="7 8" key="1">
    <citation type="submission" date="2024-03" db="EMBL/GenBank/DDBJ databases">
        <title>High-quality draft genome sequence of Oceanobacter sp. wDCs-4.</title>
        <authorList>
            <person name="Dong C."/>
        </authorList>
    </citation>
    <scope>NUCLEOTIDE SEQUENCE [LARGE SCALE GENOMIC DNA]</scope>
    <source>
        <strain evidence="8">wDCs-4</strain>
    </source>
</reference>
<dbReference type="NCBIfam" id="TIGR00254">
    <property type="entry name" value="GGDEF"/>
    <property type="match status" value="1"/>
</dbReference>
<dbReference type="SUPFAM" id="SSF55073">
    <property type="entry name" value="Nucleotide cyclase"/>
    <property type="match status" value="1"/>
</dbReference>
<dbReference type="CDD" id="cd13708">
    <property type="entry name" value="PBP2_BvgS_like_1"/>
    <property type="match status" value="1"/>
</dbReference>
<dbReference type="CDD" id="cd01949">
    <property type="entry name" value="GGDEF"/>
    <property type="match status" value="1"/>
</dbReference>